<dbReference type="SUPFAM" id="SSF53474">
    <property type="entry name" value="alpha/beta-Hydrolases"/>
    <property type="match status" value="1"/>
</dbReference>
<accession>A0A2S6MVT2</accession>
<proteinExistence type="predicted"/>
<evidence type="ECO:0008006" key="5">
    <source>
        <dbReference type="Google" id="ProtNLM"/>
    </source>
</evidence>
<keyword evidence="2" id="KW-0472">Membrane</keyword>
<dbReference type="AlphaFoldDB" id="A0A2S6MVT2"/>
<evidence type="ECO:0000256" key="2">
    <source>
        <dbReference type="SAM" id="Phobius"/>
    </source>
</evidence>
<dbReference type="Proteomes" id="UP000239089">
    <property type="component" value="Unassembled WGS sequence"/>
</dbReference>
<comment type="caution">
    <text evidence="3">The sequence shown here is derived from an EMBL/GenBank/DDBJ whole genome shotgun (WGS) entry which is preliminary data.</text>
</comment>
<evidence type="ECO:0000256" key="1">
    <source>
        <dbReference type="SAM" id="MobiDB-lite"/>
    </source>
</evidence>
<feature type="transmembrane region" description="Helical" evidence="2">
    <location>
        <begin position="253"/>
        <end position="275"/>
    </location>
</feature>
<protein>
    <recommendedName>
        <fullName evidence="5">AB hydrolase-1 domain-containing protein</fullName>
    </recommendedName>
</protein>
<dbReference type="InterPro" id="IPR029058">
    <property type="entry name" value="AB_hydrolase_fold"/>
</dbReference>
<feature type="region of interest" description="Disordered" evidence="1">
    <location>
        <begin position="1"/>
        <end position="39"/>
    </location>
</feature>
<evidence type="ECO:0000313" key="3">
    <source>
        <dbReference type="EMBL" id="PPQ26474.1"/>
    </source>
</evidence>
<reference evidence="3 4" key="1">
    <citation type="journal article" date="2018" name="Arch. Microbiol.">
        <title>New insights into the metabolic potential of the phototrophic purple bacterium Rhodopila globiformis DSM 161(T) from its draft genome sequence and evidence for a vanadium-dependent nitrogenase.</title>
        <authorList>
            <person name="Imhoff J.F."/>
            <person name="Rahn T."/>
            <person name="Kunzel S."/>
            <person name="Neulinger S.C."/>
        </authorList>
    </citation>
    <scope>NUCLEOTIDE SEQUENCE [LARGE SCALE GENOMIC DNA]</scope>
    <source>
        <strain evidence="3 4">DSM 16996</strain>
    </source>
</reference>
<keyword evidence="2" id="KW-0812">Transmembrane</keyword>
<evidence type="ECO:0000313" key="4">
    <source>
        <dbReference type="Proteomes" id="UP000239089"/>
    </source>
</evidence>
<name>A0A2S6MVT2_9HYPH</name>
<organism evidence="3 4">
    <name type="scientific">Rhodoblastus sphagnicola</name>
    <dbReference type="NCBI Taxonomy" id="333368"/>
    <lineage>
        <taxon>Bacteria</taxon>
        <taxon>Pseudomonadati</taxon>
        <taxon>Pseudomonadota</taxon>
        <taxon>Alphaproteobacteria</taxon>
        <taxon>Hyphomicrobiales</taxon>
        <taxon>Rhodoblastaceae</taxon>
        <taxon>Rhodoblastus</taxon>
    </lineage>
</organism>
<keyword evidence="2" id="KW-1133">Transmembrane helix</keyword>
<dbReference type="EMBL" id="NHSJ01000134">
    <property type="protein sequence ID" value="PPQ26474.1"/>
    <property type="molecule type" value="Genomic_DNA"/>
</dbReference>
<sequence length="284" mass="32078">METVRKLNPEAVSVARTPAPARSHPEGGAQLNSIADLPDGAPEQDARHPVVILIHGIRTCSLWQSEIQATLRNGGVVAHLTHYEYFDLLRFLAPGPYFRRRVIEKVKTQIRHIVQDSAPAPVSVIAHSFGAYVFAQIFRECPDLAFDRIIFCGSVAPSSFRLEDHETRFNAPLINEIGARDVWPAIAEAVTFGYGSAGTYGFRRPFVRDRRHHGFAHSDFLNAGFCRKYWLPWLRGGEYIEGDAPKPARSPRWLYLFVIFNIRTLLAFLLLWFGAPYARAYWGG</sequence>
<gene>
    <name evidence="3" type="ORF">CCR94_22910</name>
</gene>
<keyword evidence="4" id="KW-1185">Reference proteome</keyword>
<dbReference type="Gene3D" id="3.40.50.1820">
    <property type="entry name" value="alpha/beta hydrolase"/>
    <property type="match status" value="1"/>
</dbReference>